<keyword evidence="2" id="KW-1185">Reference proteome</keyword>
<comment type="caution">
    <text evidence="1">The sequence shown here is derived from an EMBL/GenBank/DDBJ whole genome shotgun (WGS) entry which is preliminary data.</text>
</comment>
<organism evidence="1 2">
    <name type="scientific">Pleurotus eryngii</name>
    <name type="common">Boletus of the steppes</name>
    <dbReference type="NCBI Taxonomy" id="5323"/>
    <lineage>
        <taxon>Eukaryota</taxon>
        <taxon>Fungi</taxon>
        <taxon>Dikarya</taxon>
        <taxon>Basidiomycota</taxon>
        <taxon>Agaricomycotina</taxon>
        <taxon>Agaricomycetes</taxon>
        <taxon>Agaricomycetidae</taxon>
        <taxon>Agaricales</taxon>
        <taxon>Pleurotineae</taxon>
        <taxon>Pleurotaceae</taxon>
        <taxon>Pleurotus</taxon>
    </lineage>
</organism>
<sequence>MWAAWMPIARYYLHEYLSLHSGLPGSPCTALASTYSLKDTVTQSPIPSTPPLALYPSSTGSSSGDHTIQILSTGCREAHAWIGKSHRRSMNVAVREARVSNSLTEEFHNSARAAQKAIRAPTQHGLPGSPRVDWEVPSIDERTGYSDGHTCT</sequence>
<evidence type="ECO:0000313" key="2">
    <source>
        <dbReference type="Proteomes" id="UP000807025"/>
    </source>
</evidence>
<evidence type="ECO:0000313" key="1">
    <source>
        <dbReference type="EMBL" id="KAF9486808.1"/>
    </source>
</evidence>
<dbReference type="Proteomes" id="UP000807025">
    <property type="component" value="Unassembled WGS sequence"/>
</dbReference>
<dbReference type="EMBL" id="MU154913">
    <property type="protein sequence ID" value="KAF9486808.1"/>
    <property type="molecule type" value="Genomic_DNA"/>
</dbReference>
<proteinExistence type="predicted"/>
<accession>A0A9P5ZGQ1</accession>
<protein>
    <submittedName>
        <fullName evidence="1">Uncharacterized protein</fullName>
    </submittedName>
</protein>
<reference evidence="1" key="1">
    <citation type="submission" date="2020-11" db="EMBL/GenBank/DDBJ databases">
        <authorList>
            <consortium name="DOE Joint Genome Institute"/>
            <person name="Ahrendt S."/>
            <person name="Riley R."/>
            <person name="Andreopoulos W."/>
            <person name="Labutti K."/>
            <person name="Pangilinan J."/>
            <person name="Ruiz-Duenas F.J."/>
            <person name="Barrasa J.M."/>
            <person name="Sanchez-Garcia M."/>
            <person name="Camarero S."/>
            <person name="Miyauchi S."/>
            <person name="Serrano A."/>
            <person name="Linde D."/>
            <person name="Babiker R."/>
            <person name="Drula E."/>
            <person name="Ayuso-Fernandez I."/>
            <person name="Pacheco R."/>
            <person name="Padilla G."/>
            <person name="Ferreira P."/>
            <person name="Barriuso J."/>
            <person name="Kellner H."/>
            <person name="Castanera R."/>
            <person name="Alfaro M."/>
            <person name="Ramirez L."/>
            <person name="Pisabarro A.G."/>
            <person name="Kuo A."/>
            <person name="Tritt A."/>
            <person name="Lipzen A."/>
            <person name="He G."/>
            <person name="Yan M."/>
            <person name="Ng V."/>
            <person name="Cullen D."/>
            <person name="Martin F."/>
            <person name="Rosso M.-N."/>
            <person name="Henrissat B."/>
            <person name="Hibbett D."/>
            <person name="Martinez A.T."/>
            <person name="Grigoriev I.V."/>
        </authorList>
    </citation>
    <scope>NUCLEOTIDE SEQUENCE</scope>
    <source>
        <strain evidence="1">ATCC 90797</strain>
    </source>
</reference>
<gene>
    <name evidence="1" type="ORF">BDN71DRAFT_1437312</name>
</gene>
<feature type="non-terminal residue" evidence="1">
    <location>
        <position position="152"/>
    </location>
</feature>
<name>A0A9P5ZGQ1_PLEER</name>
<dbReference type="AlphaFoldDB" id="A0A9P5ZGQ1"/>